<gene>
    <name evidence="4" type="ORF">METZ01_LOCUS133615</name>
</gene>
<comment type="subcellular location">
    <subcellularLocation>
        <location evidence="1">Cell outer membrane</location>
    </subcellularLocation>
</comment>
<dbReference type="InterPro" id="IPR036942">
    <property type="entry name" value="Beta-barrel_TonB_sf"/>
</dbReference>
<name>A0A381YVX1_9ZZZZ</name>
<dbReference type="AlphaFoldDB" id="A0A381YVX1"/>
<keyword evidence="3" id="KW-0998">Cell outer membrane</keyword>
<organism evidence="4">
    <name type="scientific">marine metagenome</name>
    <dbReference type="NCBI Taxonomy" id="408172"/>
    <lineage>
        <taxon>unclassified sequences</taxon>
        <taxon>metagenomes</taxon>
        <taxon>ecological metagenomes</taxon>
    </lineage>
</organism>
<sequence length="133" mass="14908">FLNNLVKAISPKENSLSFNAPSTKGFLSLGKNNLFTTGLFGEMSFTYTSKFDFISGYHVNSDDLDLISLSPNQFYNNTGPIGGNLIVNLAISYSFKDYIIRVALNNLTDKDGPRLVSTPPLRRNFQTEFVYEF</sequence>
<reference evidence="4" key="1">
    <citation type="submission" date="2018-05" db="EMBL/GenBank/DDBJ databases">
        <authorList>
            <person name="Lanie J.A."/>
            <person name="Ng W.-L."/>
            <person name="Kazmierczak K.M."/>
            <person name="Andrzejewski T.M."/>
            <person name="Davidsen T.M."/>
            <person name="Wayne K.J."/>
            <person name="Tettelin H."/>
            <person name="Glass J.I."/>
            <person name="Rusch D."/>
            <person name="Podicherti R."/>
            <person name="Tsui H.-C.T."/>
            <person name="Winkler M.E."/>
        </authorList>
    </citation>
    <scope>NUCLEOTIDE SEQUENCE</scope>
</reference>
<evidence type="ECO:0008006" key="5">
    <source>
        <dbReference type="Google" id="ProtNLM"/>
    </source>
</evidence>
<evidence type="ECO:0000313" key="4">
    <source>
        <dbReference type="EMBL" id="SVA80761.1"/>
    </source>
</evidence>
<evidence type="ECO:0000256" key="2">
    <source>
        <dbReference type="ARBA" id="ARBA00023136"/>
    </source>
</evidence>
<dbReference type="SUPFAM" id="SSF56935">
    <property type="entry name" value="Porins"/>
    <property type="match status" value="1"/>
</dbReference>
<protein>
    <recommendedName>
        <fullName evidence="5">TonB-dependent receptor-like beta-barrel domain-containing protein</fullName>
    </recommendedName>
</protein>
<dbReference type="GO" id="GO:0009279">
    <property type="term" value="C:cell outer membrane"/>
    <property type="evidence" value="ECO:0007669"/>
    <property type="project" value="UniProtKB-SubCell"/>
</dbReference>
<evidence type="ECO:0000256" key="3">
    <source>
        <dbReference type="ARBA" id="ARBA00023237"/>
    </source>
</evidence>
<dbReference type="Gene3D" id="2.40.170.20">
    <property type="entry name" value="TonB-dependent receptor, beta-barrel domain"/>
    <property type="match status" value="1"/>
</dbReference>
<feature type="non-terminal residue" evidence="4">
    <location>
        <position position="1"/>
    </location>
</feature>
<dbReference type="EMBL" id="UINC01019110">
    <property type="protein sequence ID" value="SVA80761.1"/>
    <property type="molecule type" value="Genomic_DNA"/>
</dbReference>
<evidence type="ECO:0000256" key="1">
    <source>
        <dbReference type="ARBA" id="ARBA00004442"/>
    </source>
</evidence>
<accession>A0A381YVX1</accession>
<proteinExistence type="predicted"/>
<keyword evidence="2" id="KW-0472">Membrane</keyword>